<dbReference type="Gene3D" id="3.40.50.300">
    <property type="entry name" value="P-loop containing nucleotide triphosphate hydrolases"/>
    <property type="match status" value="2"/>
</dbReference>
<evidence type="ECO:0000256" key="10">
    <source>
        <dbReference type="ARBA" id="ARBA00025157"/>
    </source>
</evidence>
<evidence type="ECO:0000259" key="11">
    <source>
        <dbReference type="PROSITE" id="PS50893"/>
    </source>
</evidence>
<dbReference type="PROSITE" id="PS50893">
    <property type="entry name" value="ABC_TRANSPORTER_2"/>
    <property type="match status" value="2"/>
</dbReference>
<feature type="domain" description="ABC transporter" evidence="11">
    <location>
        <begin position="22"/>
        <end position="260"/>
    </location>
</feature>
<keyword evidence="5" id="KW-0677">Repeat</keyword>
<dbReference type="PANTHER" id="PTHR43553">
    <property type="entry name" value="HEAVY METAL TRANSPORTER"/>
    <property type="match status" value="1"/>
</dbReference>
<dbReference type="InterPro" id="IPR003439">
    <property type="entry name" value="ABC_transporter-like_ATP-bd"/>
</dbReference>
<feature type="domain" description="ABC transporter" evidence="11">
    <location>
        <begin position="286"/>
        <end position="513"/>
    </location>
</feature>
<sequence length="518" mass="56384">MRDHGARMGAGRPARDRHSDMIHLNDVTFSYTAGTTQLRHVSFQVNSGEFVVLTGPSGCGKTTLTRVLNGLAPGFYGGELEGNVQIDGTNAHELQPWEYGRLVGSVFQDPKTQFFAPVVRDELAFGCENYGIPPEDIQTRIEDLSHRLGVSHLLDRALLTLSSGEKQKVAVAAAAGTRPPIYVMDEPSANLDLDATRELAGVLTTLKESGSTIVIAEHRLTYLMDLADRIVYMDDGAVRQEFTPAQLQNLSQGTLDELGLRDPALRTIEPGAQHASRTTIGGAPAVEVANLTVRRKRRGASLLTSLAFTLQPGEVVALAGPNGAGKTTLARTLCGLERAGRGTISLRGAPTRRAKRSLNTWFVMQDADSQLFSDSVLGEMTHGTKSTPDSMAQAQRVLTQLGLWAHRDRHPGSLSGGQKQRLSIAVALMQDRPLIMLDEPTSGLDGRNLRRVVDCITEQAERDKTILVITHDPEFIRKACTRMLLVRDQTLAADIPIEPDEFGLVLDHLTGKTARHDE</sequence>
<evidence type="ECO:0000256" key="6">
    <source>
        <dbReference type="ARBA" id="ARBA00022741"/>
    </source>
</evidence>
<dbReference type="InterPro" id="IPR015856">
    <property type="entry name" value="ABC_transpr_CbiO/EcfA_su"/>
</dbReference>
<dbReference type="AlphaFoldDB" id="A0A269P9V9"/>
<dbReference type="GO" id="GO:0016887">
    <property type="term" value="F:ATP hydrolysis activity"/>
    <property type="evidence" value="ECO:0007669"/>
    <property type="project" value="InterPro"/>
</dbReference>
<dbReference type="SUPFAM" id="SSF52540">
    <property type="entry name" value="P-loop containing nucleoside triphosphate hydrolases"/>
    <property type="match status" value="2"/>
</dbReference>
<protein>
    <submittedName>
        <fullName evidence="12">ABC transporter</fullName>
    </submittedName>
</protein>
<evidence type="ECO:0000256" key="2">
    <source>
        <dbReference type="ARBA" id="ARBA00005417"/>
    </source>
</evidence>
<dbReference type="GO" id="GO:0043190">
    <property type="term" value="C:ATP-binding cassette (ABC) transporter complex"/>
    <property type="evidence" value="ECO:0007669"/>
    <property type="project" value="TreeGrafter"/>
</dbReference>
<dbReference type="Pfam" id="PF00005">
    <property type="entry name" value="ABC_tran"/>
    <property type="match status" value="2"/>
</dbReference>
<dbReference type="Proteomes" id="UP000215771">
    <property type="component" value="Unassembled WGS sequence"/>
</dbReference>
<evidence type="ECO:0000256" key="8">
    <source>
        <dbReference type="ARBA" id="ARBA00022967"/>
    </source>
</evidence>
<dbReference type="InterPro" id="IPR017871">
    <property type="entry name" value="ABC_transporter-like_CS"/>
</dbReference>
<gene>
    <name evidence="12" type="ORF">CIG21_12185</name>
</gene>
<accession>A0A269P9V9</accession>
<evidence type="ECO:0000256" key="9">
    <source>
        <dbReference type="ARBA" id="ARBA00023136"/>
    </source>
</evidence>
<dbReference type="GO" id="GO:0005524">
    <property type="term" value="F:ATP binding"/>
    <property type="evidence" value="ECO:0007669"/>
    <property type="project" value="UniProtKB-KW"/>
</dbReference>
<organism evidence="12 13">
    <name type="scientific">Corynebacterium hadale</name>
    <dbReference type="NCBI Taxonomy" id="2026255"/>
    <lineage>
        <taxon>Bacteria</taxon>
        <taxon>Bacillati</taxon>
        <taxon>Actinomycetota</taxon>
        <taxon>Actinomycetes</taxon>
        <taxon>Mycobacteriales</taxon>
        <taxon>Corynebacteriaceae</taxon>
        <taxon>Corynebacterium</taxon>
    </lineage>
</organism>
<keyword evidence="7" id="KW-0067">ATP-binding</keyword>
<keyword evidence="9" id="KW-0472">Membrane</keyword>
<comment type="similarity">
    <text evidence="2">Belongs to the ABC transporter superfamily.</text>
</comment>
<keyword evidence="8" id="KW-1278">Translocase</keyword>
<dbReference type="CDD" id="cd03225">
    <property type="entry name" value="ABC_cobalt_CbiO_domain1"/>
    <property type="match status" value="1"/>
</dbReference>
<dbReference type="InterPro" id="IPR027417">
    <property type="entry name" value="P-loop_NTPase"/>
</dbReference>
<dbReference type="InterPro" id="IPR003593">
    <property type="entry name" value="AAA+_ATPase"/>
</dbReference>
<dbReference type="InterPro" id="IPR050095">
    <property type="entry name" value="ECF_ABC_transporter_ATP-bd"/>
</dbReference>
<comment type="caution">
    <text evidence="12">The sequence shown here is derived from an EMBL/GenBank/DDBJ whole genome shotgun (WGS) entry which is preliminary data.</text>
</comment>
<dbReference type="GO" id="GO:0042626">
    <property type="term" value="F:ATPase-coupled transmembrane transporter activity"/>
    <property type="evidence" value="ECO:0007669"/>
    <property type="project" value="TreeGrafter"/>
</dbReference>
<evidence type="ECO:0000313" key="13">
    <source>
        <dbReference type="Proteomes" id="UP000215771"/>
    </source>
</evidence>
<dbReference type="PANTHER" id="PTHR43553:SF23">
    <property type="entry name" value="ABC TRANSPORTER ATP-BINDING COMPONENT"/>
    <property type="match status" value="1"/>
</dbReference>
<comment type="subcellular location">
    <subcellularLocation>
        <location evidence="1">Cell membrane</location>
        <topology evidence="1">Peripheral membrane protein</topology>
    </subcellularLocation>
</comment>
<evidence type="ECO:0000256" key="4">
    <source>
        <dbReference type="ARBA" id="ARBA00022475"/>
    </source>
</evidence>
<keyword evidence="4" id="KW-1003">Cell membrane</keyword>
<evidence type="ECO:0000256" key="1">
    <source>
        <dbReference type="ARBA" id="ARBA00004202"/>
    </source>
</evidence>
<name>A0A269P9V9_9CORY</name>
<reference evidence="12 13" key="1">
    <citation type="submission" date="2017-08" db="EMBL/GenBank/DDBJ databases">
        <authorList>
            <person name="de Groot N.N."/>
        </authorList>
    </citation>
    <scope>NUCLEOTIDE SEQUENCE [LARGE SCALE GENOMIC DNA]</scope>
    <source>
        <strain evidence="12 13">NBT06-6</strain>
    </source>
</reference>
<dbReference type="EMBL" id="NQMQ01000044">
    <property type="protein sequence ID" value="PAJ67713.1"/>
    <property type="molecule type" value="Genomic_DNA"/>
</dbReference>
<dbReference type="SMART" id="SM00382">
    <property type="entry name" value="AAA"/>
    <property type="match status" value="2"/>
</dbReference>
<proteinExistence type="inferred from homology"/>
<keyword evidence="3" id="KW-0813">Transport</keyword>
<keyword evidence="6" id="KW-0547">Nucleotide-binding</keyword>
<evidence type="ECO:0000256" key="3">
    <source>
        <dbReference type="ARBA" id="ARBA00022448"/>
    </source>
</evidence>
<evidence type="ECO:0000256" key="5">
    <source>
        <dbReference type="ARBA" id="ARBA00022737"/>
    </source>
</evidence>
<comment type="function">
    <text evidence="10">Probably part of an ABC transporter complex. Responsible for energy coupling to the transport system.</text>
</comment>
<evidence type="ECO:0000256" key="7">
    <source>
        <dbReference type="ARBA" id="ARBA00022840"/>
    </source>
</evidence>
<dbReference type="PROSITE" id="PS00211">
    <property type="entry name" value="ABC_TRANSPORTER_1"/>
    <property type="match status" value="2"/>
</dbReference>
<evidence type="ECO:0000313" key="12">
    <source>
        <dbReference type="EMBL" id="PAJ67713.1"/>
    </source>
</evidence>